<feature type="transmembrane region" description="Helical" evidence="1">
    <location>
        <begin position="125"/>
        <end position="141"/>
    </location>
</feature>
<dbReference type="PANTHER" id="PTHR22911">
    <property type="entry name" value="ACYL-MALONYL CONDENSING ENZYME-RELATED"/>
    <property type="match status" value="1"/>
</dbReference>
<feature type="transmembrane region" description="Helical" evidence="1">
    <location>
        <begin position="179"/>
        <end position="201"/>
    </location>
</feature>
<keyword evidence="1" id="KW-1133">Transmembrane helix</keyword>
<feature type="transmembrane region" description="Helical" evidence="1">
    <location>
        <begin position="213"/>
        <end position="231"/>
    </location>
</feature>
<dbReference type="RefSeq" id="WP_157567398.1">
    <property type="nucleotide sequence ID" value="NZ_WPIK01000010.1"/>
</dbReference>
<keyword evidence="1" id="KW-0472">Membrane</keyword>
<dbReference type="InterPro" id="IPR037185">
    <property type="entry name" value="EmrE-like"/>
</dbReference>
<dbReference type="PANTHER" id="PTHR22911:SF79">
    <property type="entry name" value="MOBA-LIKE NTP TRANSFERASE DOMAIN-CONTAINING PROTEIN"/>
    <property type="match status" value="1"/>
</dbReference>
<feature type="transmembrane region" description="Helical" evidence="1">
    <location>
        <begin position="93"/>
        <end position="113"/>
    </location>
</feature>
<dbReference type="EMBL" id="WPIK01000010">
    <property type="protein sequence ID" value="MVN22289.1"/>
    <property type="molecule type" value="Genomic_DNA"/>
</dbReference>
<keyword evidence="1" id="KW-0812">Transmembrane</keyword>
<feature type="transmembrane region" description="Helical" evidence="1">
    <location>
        <begin position="70"/>
        <end position="87"/>
    </location>
</feature>
<evidence type="ECO:0000313" key="4">
    <source>
        <dbReference type="Proteomes" id="UP000462014"/>
    </source>
</evidence>
<dbReference type="AlphaFoldDB" id="A0A7K1SY92"/>
<feature type="transmembrane region" description="Helical" evidence="1">
    <location>
        <begin position="268"/>
        <end position="289"/>
    </location>
</feature>
<protein>
    <submittedName>
        <fullName evidence="3">EamA family transporter</fullName>
    </submittedName>
</protein>
<feature type="transmembrane region" description="Helical" evidence="1">
    <location>
        <begin position="41"/>
        <end position="58"/>
    </location>
</feature>
<keyword evidence="4" id="KW-1185">Reference proteome</keyword>
<feature type="domain" description="EamA" evidence="2">
    <location>
        <begin position="14"/>
        <end position="141"/>
    </location>
</feature>
<evidence type="ECO:0000259" key="2">
    <source>
        <dbReference type="Pfam" id="PF00892"/>
    </source>
</evidence>
<comment type="caution">
    <text evidence="3">The sequence shown here is derived from an EMBL/GenBank/DDBJ whole genome shotgun (WGS) entry which is preliminary data.</text>
</comment>
<accession>A0A7K1SY92</accession>
<feature type="transmembrane region" description="Helical" evidence="1">
    <location>
        <begin position="243"/>
        <end position="262"/>
    </location>
</feature>
<proteinExistence type="predicted"/>
<dbReference type="Pfam" id="PF00892">
    <property type="entry name" value="EamA"/>
    <property type="match status" value="2"/>
</dbReference>
<sequence length="303" mass="33927">MKFNSLSASDKNLLILHGTVFIWGFTGILGALISVSAVYLVWYRLLIAFVSLFLYFVFARVNFRVNWQAFLQFIFTGALVGMHWLLFFQSIKISTVSVTLVCLSSMTLFTAVFEPLVTNKNISRLEILAGIMIITGITLIFKFESHYTKGIILGLISAASASIFSIINSQFVKQKSAPVIAFYELSGAFFWLSLYLFIMGGFKNGLYLKHDDIVYLLLLGTVCTAVAYVAGVSVMRQLSAFKVALVTNLEPVYGIIMAFIFFGDLKKMTTGFWIGAVIILSTIFLFPLAQQKIADYRTKKQTR</sequence>
<evidence type="ECO:0000256" key="1">
    <source>
        <dbReference type="SAM" id="Phobius"/>
    </source>
</evidence>
<feature type="domain" description="EamA" evidence="2">
    <location>
        <begin position="149"/>
        <end position="285"/>
    </location>
</feature>
<dbReference type="GO" id="GO:0016020">
    <property type="term" value="C:membrane"/>
    <property type="evidence" value="ECO:0007669"/>
    <property type="project" value="InterPro"/>
</dbReference>
<organism evidence="3 4">
    <name type="scientific">Mucilaginibacter arboris</name>
    <dbReference type="NCBI Taxonomy" id="2682090"/>
    <lineage>
        <taxon>Bacteria</taxon>
        <taxon>Pseudomonadati</taxon>
        <taxon>Bacteroidota</taxon>
        <taxon>Sphingobacteriia</taxon>
        <taxon>Sphingobacteriales</taxon>
        <taxon>Sphingobacteriaceae</taxon>
        <taxon>Mucilaginibacter</taxon>
    </lineage>
</organism>
<dbReference type="Proteomes" id="UP000462014">
    <property type="component" value="Unassembled WGS sequence"/>
</dbReference>
<reference evidence="3 4" key="1">
    <citation type="submission" date="2019-12" db="EMBL/GenBank/DDBJ databases">
        <title>Mucilaginibacter sp. HMF7410 genome sequencing and assembly.</title>
        <authorList>
            <person name="Kang H."/>
            <person name="Cha I."/>
            <person name="Kim H."/>
            <person name="Joh K."/>
        </authorList>
    </citation>
    <scope>NUCLEOTIDE SEQUENCE [LARGE SCALE GENOMIC DNA]</scope>
    <source>
        <strain evidence="3 4">HMF7410</strain>
    </source>
</reference>
<dbReference type="InterPro" id="IPR000620">
    <property type="entry name" value="EamA_dom"/>
</dbReference>
<feature type="transmembrane region" description="Helical" evidence="1">
    <location>
        <begin position="147"/>
        <end position="167"/>
    </location>
</feature>
<dbReference type="SUPFAM" id="SSF103481">
    <property type="entry name" value="Multidrug resistance efflux transporter EmrE"/>
    <property type="match status" value="2"/>
</dbReference>
<feature type="transmembrane region" description="Helical" evidence="1">
    <location>
        <begin position="12"/>
        <end position="35"/>
    </location>
</feature>
<evidence type="ECO:0000313" key="3">
    <source>
        <dbReference type="EMBL" id="MVN22289.1"/>
    </source>
</evidence>
<name>A0A7K1SY92_9SPHI</name>
<gene>
    <name evidence="3" type="ORF">GO621_12170</name>
</gene>